<dbReference type="Proteomes" id="UP000691718">
    <property type="component" value="Unassembled WGS sequence"/>
</dbReference>
<organism evidence="2 3">
    <name type="scientific">Parnassius apollo</name>
    <name type="common">Apollo butterfly</name>
    <name type="synonym">Papilio apollo</name>
    <dbReference type="NCBI Taxonomy" id="110799"/>
    <lineage>
        <taxon>Eukaryota</taxon>
        <taxon>Metazoa</taxon>
        <taxon>Ecdysozoa</taxon>
        <taxon>Arthropoda</taxon>
        <taxon>Hexapoda</taxon>
        <taxon>Insecta</taxon>
        <taxon>Pterygota</taxon>
        <taxon>Neoptera</taxon>
        <taxon>Endopterygota</taxon>
        <taxon>Lepidoptera</taxon>
        <taxon>Glossata</taxon>
        <taxon>Ditrysia</taxon>
        <taxon>Papilionoidea</taxon>
        <taxon>Papilionidae</taxon>
        <taxon>Parnassiinae</taxon>
        <taxon>Parnassini</taxon>
        <taxon>Parnassius</taxon>
        <taxon>Parnassius</taxon>
    </lineage>
</organism>
<name>A0A8S3W0W8_PARAO</name>
<proteinExistence type="predicted"/>
<keyword evidence="3" id="KW-1185">Reference proteome</keyword>
<gene>
    <name evidence="2" type="ORF">PAPOLLO_LOCUS770</name>
</gene>
<evidence type="ECO:0000313" key="2">
    <source>
        <dbReference type="EMBL" id="CAG4934058.1"/>
    </source>
</evidence>
<protein>
    <submittedName>
        <fullName evidence="2">(apollo) hypothetical protein</fullName>
    </submittedName>
</protein>
<accession>A0A8S3W0W8</accession>
<evidence type="ECO:0000313" key="3">
    <source>
        <dbReference type="Proteomes" id="UP000691718"/>
    </source>
</evidence>
<reference evidence="2" key="1">
    <citation type="submission" date="2021-04" db="EMBL/GenBank/DDBJ databases">
        <authorList>
            <person name="Tunstrom K."/>
        </authorList>
    </citation>
    <scope>NUCLEOTIDE SEQUENCE</scope>
</reference>
<comment type="caution">
    <text evidence="2">The sequence shown here is derived from an EMBL/GenBank/DDBJ whole genome shotgun (WGS) entry which is preliminary data.</text>
</comment>
<feature type="compositionally biased region" description="Basic and acidic residues" evidence="1">
    <location>
        <begin position="250"/>
        <end position="260"/>
    </location>
</feature>
<sequence length="278" mass="32916">MEQLILLPTKSGNYKLQYGDQTFWCNWYKSNPNEYKALRIWYCSKRSGRKCKVYLKTLNEQLILLPTKSGNYKLLYGDQTFWCNWYKSNPNEYKALRIWYCSKRSGRKCKVYMKTLNELILLPTKSGNYKLQYGDHTFWCNWHKSNAYEYKALRIWYCSKRSGKKCRVYLKTLHGSALRDGGKQQRTFVVPRLQVLQAAGSERQDTVVLYQKEMSGELPERYTRHALLRRDKKRRCVGCYKKLSGVPKKTQREDKNDLQKRKILPANGGQGQDPMALH</sequence>
<dbReference type="AlphaFoldDB" id="A0A8S3W0W8"/>
<dbReference type="OrthoDB" id="7962512at2759"/>
<evidence type="ECO:0000256" key="1">
    <source>
        <dbReference type="SAM" id="MobiDB-lite"/>
    </source>
</evidence>
<dbReference type="EMBL" id="CAJQZP010000031">
    <property type="protein sequence ID" value="CAG4934058.1"/>
    <property type="molecule type" value="Genomic_DNA"/>
</dbReference>
<feature type="region of interest" description="Disordered" evidence="1">
    <location>
        <begin position="247"/>
        <end position="278"/>
    </location>
</feature>